<reference evidence="2" key="2">
    <citation type="journal article" date="2015" name="Data Brief">
        <title>Shoot transcriptome of the giant reed, Arundo donax.</title>
        <authorList>
            <person name="Barrero R.A."/>
            <person name="Guerrero F.D."/>
            <person name="Moolhuijzen P."/>
            <person name="Goolsby J.A."/>
            <person name="Tidwell J."/>
            <person name="Bellgard S.E."/>
            <person name="Bellgard M.I."/>
        </authorList>
    </citation>
    <scope>NUCLEOTIDE SEQUENCE</scope>
    <source>
        <tissue evidence="2">Shoot tissue taken approximately 20 cm above the soil surface</tissue>
    </source>
</reference>
<organism evidence="2">
    <name type="scientific">Arundo donax</name>
    <name type="common">Giant reed</name>
    <name type="synonym">Donax arundinaceus</name>
    <dbReference type="NCBI Taxonomy" id="35708"/>
    <lineage>
        <taxon>Eukaryota</taxon>
        <taxon>Viridiplantae</taxon>
        <taxon>Streptophyta</taxon>
        <taxon>Embryophyta</taxon>
        <taxon>Tracheophyta</taxon>
        <taxon>Spermatophyta</taxon>
        <taxon>Magnoliopsida</taxon>
        <taxon>Liliopsida</taxon>
        <taxon>Poales</taxon>
        <taxon>Poaceae</taxon>
        <taxon>PACMAD clade</taxon>
        <taxon>Arundinoideae</taxon>
        <taxon>Arundineae</taxon>
        <taxon>Arundo</taxon>
    </lineage>
</organism>
<feature type="compositionally biased region" description="Polar residues" evidence="1">
    <location>
        <begin position="9"/>
        <end position="22"/>
    </location>
</feature>
<proteinExistence type="predicted"/>
<name>A0A0A8ZDX9_ARUDO</name>
<dbReference type="EMBL" id="GBRH01262007">
    <property type="protein sequence ID" value="JAD35888.1"/>
    <property type="molecule type" value="Transcribed_RNA"/>
</dbReference>
<protein>
    <submittedName>
        <fullName evidence="2">Uncharacterized protein</fullName>
    </submittedName>
</protein>
<evidence type="ECO:0000256" key="1">
    <source>
        <dbReference type="SAM" id="MobiDB-lite"/>
    </source>
</evidence>
<reference evidence="2" key="1">
    <citation type="submission" date="2014-09" db="EMBL/GenBank/DDBJ databases">
        <authorList>
            <person name="Magalhaes I.L.F."/>
            <person name="Oliveira U."/>
            <person name="Santos F.R."/>
            <person name="Vidigal T.H.D.A."/>
            <person name="Brescovit A.D."/>
            <person name="Santos A.J."/>
        </authorList>
    </citation>
    <scope>NUCLEOTIDE SEQUENCE</scope>
    <source>
        <tissue evidence="2">Shoot tissue taken approximately 20 cm above the soil surface</tissue>
    </source>
</reference>
<sequence>MDKRAIQLAQKTSQHVFQRVNG</sequence>
<feature type="region of interest" description="Disordered" evidence="1">
    <location>
        <begin position="1"/>
        <end position="22"/>
    </location>
</feature>
<evidence type="ECO:0000313" key="2">
    <source>
        <dbReference type="EMBL" id="JAD35888.1"/>
    </source>
</evidence>
<dbReference type="AlphaFoldDB" id="A0A0A8ZDX9"/>
<accession>A0A0A8ZDX9</accession>